<evidence type="ECO:0000313" key="1">
    <source>
        <dbReference type="EMBL" id="DAF56667.1"/>
    </source>
</evidence>
<name>A0A8S5T0V3_9CAUD</name>
<accession>A0A8S5T0V3</accession>
<protein>
    <submittedName>
        <fullName evidence="1">Uncharacterized protein</fullName>
    </submittedName>
</protein>
<proteinExistence type="predicted"/>
<organism evidence="1">
    <name type="scientific">Myoviridae sp. ctWb16</name>
    <dbReference type="NCBI Taxonomy" id="2827690"/>
    <lineage>
        <taxon>Viruses</taxon>
        <taxon>Duplodnaviria</taxon>
        <taxon>Heunggongvirae</taxon>
        <taxon>Uroviricota</taxon>
        <taxon>Caudoviricetes</taxon>
    </lineage>
</organism>
<sequence>MELKKFLTTKKYNNKLASAMVLIFLKENIMLIVKNVWNKKQNGSKIFNKLKIRTAIKANRNYKQLSKDISFKKLNFINEVIKEVFGTGRITIAFGIGTRGTIDNSRFKKILLGYEFVIPMFYLEIDGNDVQTNDIYIPFQQELILPKLSRFFKKYKKFPTRQELVTYFEKVLINYKNMTDETNLFNQTFMKDPSKDFDLSTMGKEIKK</sequence>
<dbReference type="EMBL" id="BK032721">
    <property type="protein sequence ID" value="DAF56667.1"/>
    <property type="molecule type" value="Genomic_DNA"/>
</dbReference>
<reference evidence="1" key="1">
    <citation type="journal article" date="2021" name="Proc. Natl. Acad. Sci. U.S.A.">
        <title>A Catalog of Tens of Thousands of Viruses from Human Metagenomes Reveals Hidden Associations with Chronic Diseases.</title>
        <authorList>
            <person name="Tisza M.J."/>
            <person name="Buck C.B."/>
        </authorList>
    </citation>
    <scope>NUCLEOTIDE SEQUENCE</scope>
    <source>
        <strain evidence="1">CtWb16</strain>
    </source>
</reference>